<reference evidence="2 3" key="1">
    <citation type="submission" date="2024-03" db="EMBL/GenBank/DDBJ databases">
        <title>Draft genome sequence of Klenkia terrae.</title>
        <authorList>
            <person name="Duangmal K."/>
            <person name="Chantavorakit T."/>
        </authorList>
    </citation>
    <scope>NUCLEOTIDE SEQUENCE [LARGE SCALE GENOMIC DNA]</scope>
    <source>
        <strain evidence="2 3">JCM 17786</strain>
    </source>
</reference>
<comment type="caution">
    <text evidence="2">The sequence shown here is derived from an EMBL/GenBank/DDBJ whole genome shotgun (WGS) entry which is preliminary data.</text>
</comment>
<evidence type="ECO:0008006" key="4">
    <source>
        <dbReference type="Google" id="ProtNLM"/>
    </source>
</evidence>
<dbReference type="EMBL" id="JBAPLV010000019">
    <property type="protein sequence ID" value="MEI4280144.1"/>
    <property type="molecule type" value="Genomic_DNA"/>
</dbReference>
<feature type="compositionally biased region" description="Acidic residues" evidence="1">
    <location>
        <begin position="75"/>
        <end position="94"/>
    </location>
</feature>
<feature type="compositionally biased region" description="Low complexity" evidence="1">
    <location>
        <begin position="54"/>
        <end position="68"/>
    </location>
</feature>
<proteinExistence type="predicted"/>
<dbReference type="RefSeq" id="WP_225233236.1">
    <property type="nucleotide sequence ID" value="NZ_JBAPLV010000019.1"/>
</dbReference>
<dbReference type="Proteomes" id="UP001373496">
    <property type="component" value="Unassembled WGS sequence"/>
</dbReference>
<sequence>MRTRPALLVVLVTALGAVLLGVGWLALQPSATGIGRVPAPISVPAPTAVPSPTAPVTSSPTGTAGPTDVVPPPPLDDDDDDDDDPDDGVDDGED</sequence>
<protein>
    <recommendedName>
        <fullName evidence="4">Small secreted hydrophilic protein</fullName>
    </recommendedName>
</protein>
<feature type="compositionally biased region" description="Pro residues" evidence="1">
    <location>
        <begin position="41"/>
        <end position="53"/>
    </location>
</feature>
<accession>A0ABU8E933</accession>
<name>A0ABU8E933_9ACTN</name>
<organism evidence="2 3">
    <name type="scientific">Klenkia terrae</name>
    <dbReference type="NCBI Taxonomy" id="1052259"/>
    <lineage>
        <taxon>Bacteria</taxon>
        <taxon>Bacillati</taxon>
        <taxon>Actinomycetota</taxon>
        <taxon>Actinomycetes</taxon>
        <taxon>Geodermatophilales</taxon>
        <taxon>Geodermatophilaceae</taxon>
        <taxon>Klenkia</taxon>
    </lineage>
</organism>
<evidence type="ECO:0000313" key="3">
    <source>
        <dbReference type="Proteomes" id="UP001373496"/>
    </source>
</evidence>
<evidence type="ECO:0000313" key="2">
    <source>
        <dbReference type="EMBL" id="MEI4280144.1"/>
    </source>
</evidence>
<keyword evidence="3" id="KW-1185">Reference proteome</keyword>
<feature type="region of interest" description="Disordered" evidence="1">
    <location>
        <begin position="33"/>
        <end position="94"/>
    </location>
</feature>
<gene>
    <name evidence="2" type="ORF">UXQ13_16855</name>
</gene>
<evidence type="ECO:0000256" key="1">
    <source>
        <dbReference type="SAM" id="MobiDB-lite"/>
    </source>
</evidence>